<organism evidence="1 2">
    <name type="scientific">Apiospora hydei</name>
    <dbReference type="NCBI Taxonomy" id="1337664"/>
    <lineage>
        <taxon>Eukaryota</taxon>
        <taxon>Fungi</taxon>
        <taxon>Dikarya</taxon>
        <taxon>Ascomycota</taxon>
        <taxon>Pezizomycotina</taxon>
        <taxon>Sordariomycetes</taxon>
        <taxon>Xylariomycetidae</taxon>
        <taxon>Amphisphaeriales</taxon>
        <taxon>Apiosporaceae</taxon>
        <taxon>Apiospora</taxon>
    </lineage>
</organism>
<protein>
    <submittedName>
        <fullName evidence="1">Uncharacterized protein</fullName>
    </submittedName>
</protein>
<accession>A0ABR1XBB3</accession>
<proteinExistence type="predicted"/>
<gene>
    <name evidence="1" type="ORF">PG997_000568</name>
</gene>
<reference evidence="1 2" key="1">
    <citation type="submission" date="2023-01" db="EMBL/GenBank/DDBJ databases">
        <title>Analysis of 21 Apiospora genomes using comparative genomics revels a genus with tremendous synthesis potential of carbohydrate active enzymes and secondary metabolites.</title>
        <authorList>
            <person name="Sorensen T."/>
        </authorList>
    </citation>
    <scope>NUCLEOTIDE SEQUENCE [LARGE SCALE GENOMIC DNA]</scope>
    <source>
        <strain evidence="1 2">CBS 114990</strain>
    </source>
</reference>
<dbReference type="Proteomes" id="UP001433268">
    <property type="component" value="Unassembled WGS sequence"/>
</dbReference>
<evidence type="ECO:0000313" key="1">
    <source>
        <dbReference type="EMBL" id="KAK8093883.1"/>
    </source>
</evidence>
<comment type="caution">
    <text evidence="1">The sequence shown here is derived from an EMBL/GenBank/DDBJ whole genome shotgun (WGS) entry which is preliminary data.</text>
</comment>
<sequence>MPGPVPQTTPSSPLFLLPSELRHRIWEYYLSFTHADFVDSMRPIHAPLVHHDAVLRIHRPGSRNERRIGFAVHGNLRFERLRRLVLVVELDYPYWNAWLDFFGAVLARAPGLEHLTVDWAPRKTTAAVAGYSFHRAGAWEYRRDEKKEGAFLNMLVGLAGLQNLSFYGRIPELWIKRLQQDTTLSVKCYSYRWWREPGME</sequence>
<name>A0ABR1XBB3_9PEZI</name>
<keyword evidence="2" id="KW-1185">Reference proteome</keyword>
<dbReference type="RefSeq" id="XP_066674656.1">
    <property type="nucleotide sequence ID" value="XM_066804883.1"/>
</dbReference>
<dbReference type="GeneID" id="92037943"/>
<evidence type="ECO:0000313" key="2">
    <source>
        <dbReference type="Proteomes" id="UP001433268"/>
    </source>
</evidence>
<dbReference type="EMBL" id="JAQQWN010000002">
    <property type="protein sequence ID" value="KAK8093883.1"/>
    <property type="molecule type" value="Genomic_DNA"/>
</dbReference>